<dbReference type="Proteomes" id="UP000033636">
    <property type="component" value="Unassembled WGS sequence"/>
</dbReference>
<comment type="caution">
    <text evidence="1">The sequence shown here is derived from an EMBL/GenBank/DDBJ whole genome shotgun (WGS) entry which is preliminary data.</text>
</comment>
<evidence type="ECO:0000313" key="1">
    <source>
        <dbReference type="EMBL" id="MFB6491426.1"/>
    </source>
</evidence>
<organism evidence="1 2">
    <name type="scientific">Thermoproteus sp. AZ2</name>
    <dbReference type="NCBI Taxonomy" id="1609232"/>
    <lineage>
        <taxon>Archaea</taxon>
        <taxon>Thermoproteota</taxon>
        <taxon>Thermoprotei</taxon>
        <taxon>Thermoproteales</taxon>
        <taxon>Thermoproteaceae</taxon>
        <taxon>Thermoproteus</taxon>
    </lineage>
</organism>
<evidence type="ECO:0000313" key="2">
    <source>
        <dbReference type="Proteomes" id="UP000033636"/>
    </source>
</evidence>
<gene>
    <name evidence="1" type="ORF">TU35_009395</name>
</gene>
<protein>
    <submittedName>
        <fullName evidence="1">Uncharacterized protein</fullName>
    </submittedName>
</protein>
<accession>A0ACC6V3A6</accession>
<reference evidence="1" key="1">
    <citation type="submission" date="2024-07" db="EMBL/GenBank/DDBJ databases">
        <title>Metagenome and Metagenome-Assembled Genomes of Archaea from a hot spring from the geothermal field of Los Azufres, Mexico.</title>
        <authorList>
            <person name="Marin-Paredes R."/>
            <person name="Martinez-Romero E."/>
            <person name="Servin-Garciduenas L.E."/>
        </authorList>
    </citation>
    <scope>NUCLEOTIDE SEQUENCE</scope>
</reference>
<sequence>MKSEKAKNAKAAASTLGKYGVALRRSAAADNRAPAGAETANKAQAADTVAAAPNASKARLSTYYTTPRFKAWRIGRRGAQQLKMWYVG</sequence>
<proteinExistence type="predicted"/>
<dbReference type="EMBL" id="JZWT02000034">
    <property type="protein sequence ID" value="MFB6491426.1"/>
    <property type="molecule type" value="Genomic_DNA"/>
</dbReference>
<name>A0ACC6V3A6_9CREN</name>